<dbReference type="AlphaFoldDB" id="A0A1R1PVE7"/>
<dbReference type="InterPro" id="IPR002939">
    <property type="entry name" value="DnaJ_C"/>
</dbReference>
<sequence>MGKDYYALLGVGKGATEDELKKAYRKMALKWHPDKHKGDKNKDVAEKNFKEVSEAYEVLSDPNKREIYDRYGEEGLKTGMGGGGGPDAGFGGAGFPPGGTTFTFTSNGMGGGGGGGGFGGFGGFKPSNPEDIFAQLFSNFGGADMEGIHFGGRHGAGGRGHGHGHRQAQAQAQGHGFGPRPHRTQPKEVSQQLPCTLEELYNGTTKKLKVKRRVRDAMGGISTSEKILQITVKPGWKAGTKIRFAGEGDDLGGDGAQDIVFVIEEKPHSSMKRVGDDLSVSMELSLVEALTGFKRTITTLDGRSLNIENRSTVVNPGQQNRVIGEGMPISKQPGKKGDLLVTYSVKFPYSLSAEQKEQIKNILENK</sequence>
<reference evidence="5" key="1">
    <citation type="submission" date="2017-01" db="EMBL/GenBank/DDBJ databases">
        <authorList>
            <person name="Wang Y."/>
            <person name="White M."/>
            <person name="Kvist S."/>
            <person name="Moncalvo J.-M."/>
        </authorList>
    </citation>
    <scope>NUCLEOTIDE SEQUENCE [LARGE SCALE GENOMIC DNA]</scope>
    <source>
        <strain evidence="5">COL-18-3</strain>
    </source>
</reference>
<dbReference type="InterPro" id="IPR018253">
    <property type="entry name" value="DnaJ_domain_CS"/>
</dbReference>
<dbReference type="CDD" id="cd10747">
    <property type="entry name" value="DnaJ_C"/>
    <property type="match status" value="1"/>
</dbReference>
<dbReference type="PANTHER" id="PTHR24078">
    <property type="entry name" value="DNAJ HOMOLOG SUBFAMILY C MEMBER"/>
    <property type="match status" value="1"/>
</dbReference>
<dbReference type="SUPFAM" id="SSF46565">
    <property type="entry name" value="Chaperone J-domain"/>
    <property type="match status" value="1"/>
</dbReference>
<dbReference type="InterPro" id="IPR036869">
    <property type="entry name" value="J_dom_sf"/>
</dbReference>
<dbReference type="Gene3D" id="2.60.260.20">
    <property type="entry name" value="Urease metallochaperone UreE, N-terminal domain"/>
    <property type="match status" value="2"/>
</dbReference>
<dbReference type="FunFam" id="2.60.260.20:FF:000013">
    <property type="entry name" value="DnaJ subfamily B member 11"/>
    <property type="match status" value="1"/>
</dbReference>
<dbReference type="PRINTS" id="PR00625">
    <property type="entry name" value="JDOMAIN"/>
</dbReference>
<dbReference type="Proteomes" id="UP000188320">
    <property type="component" value="Unassembled WGS sequence"/>
</dbReference>
<evidence type="ECO:0000259" key="3">
    <source>
        <dbReference type="PROSITE" id="PS50076"/>
    </source>
</evidence>
<organism evidence="4 5">
    <name type="scientific">Zancudomyces culisetae</name>
    <name type="common">Gut fungus</name>
    <name type="synonym">Smittium culisetae</name>
    <dbReference type="NCBI Taxonomy" id="1213189"/>
    <lineage>
        <taxon>Eukaryota</taxon>
        <taxon>Fungi</taxon>
        <taxon>Fungi incertae sedis</taxon>
        <taxon>Zoopagomycota</taxon>
        <taxon>Kickxellomycotina</taxon>
        <taxon>Harpellomycetes</taxon>
        <taxon>Harpellales</taxon>
        <taxon>Legeriomycetaceae</taxon>
        <taxon>Zancudomyces</taxon>
    </lineage>
</organism>
<dbReference type="InterPro" id="IPR001623">
    <property type="entry name" value="DnaJ_domain"/>
</dbReference>
<keyword evidence="1" id="KW-0143">Chaperone</keyword>
<dbReference type="GO" id="GO:0005829">
    <property type="term" value="C:cytosol"/>
    <property type="evidence" value="ECO:0007669"/>
    <property type="project" value="TreeGrafter"/>
</dbReference>
<evidence type="ECO:0000313" key="5">
    <source>
        <dbReference type="Proteomes" id="UP000188320"/>
    </source>
</evidence>
<dbReference type="CDD" id="cd06257">
    <property type="entry name" value="DnaJ"/>
    <property type="match status" value="1"/>
</dbReference>
<evidence type="ECO:0000256" key="2">
    <source>
        <dbReference type="SAM" id="MobiDB-lite"/>
    </source>
</evidence>
<dbReference type="PROSITE" id="PS50076">
    <property type="entry name" value="DNAJ_2"/>
    <property type="match status" value="1"/>
</dbReference>
<evidence type="ECO:0000313" key="4">
    <source>
        <dbReference type="EMBL" id="OMH84946.1"/>
    </source>
</evidence>
<dbReference type="GO" id="GO:0051082">
    <property type="term" value="F:unfolded protein binding"/>
    <property type="evidence" value="ECO:0007669"/>
    <property type="project" value="InterPro"/>
</dbReference>
<dbReference type="FunFam" id="2.60.260.20:FF:000002">
    <property type="entry name" value="Dnaj homolog subfamily b member"/>
    <property type="match status" value="1"/>
</dbReference>
<name>A0A1R1PVE7_ZANCU</name>
<dbReference type="SMART" id="SM00271">
    <property type="entry name" value="DnaJ"/>
    <property type="match status" value="1"/>
</dbReference>
<dbReference type="GO" id="GO:0006413">
    <property type="term" value="P:translational initiation"/>
    <property type="evidence" value="ECO:0007669"/>
    <property type="project" value="TreeGrafter"/>
</dbReference>
<comment type="caution">
    <text evidence="4">The sequence shown here is derived from an EMBL/GenBank/DDBJ whole genome shotgun (WGS) entry which is preliminary data.</text>
</comment>
<evidence type="ECO:0000256" key="1">
    <source>
        <dbReference type="ARBA" id="ARBA00023186"/>
    </source>
</evidence>
<dbReference type="Pfam" id="PF00226">
    <property type="entry name" value="DnaJ"/>
    <property type="match status" value="1"/>
</dbReference>
<gene>
    <name evidence="4" type="ORF">AX774_g1520</name>
</gene>
<dbReference type="GO" id="GO:0051087">
    <property type="term" value="F:protein-folding chaperone binding"/>
    <property type="evidence" value="ECO:0007669"/>
    <property type="project" value="TreeGrafter"/>
</dbReference>
<dbReference type="PANTHER" id="PTHR24078:SF553">
    <property type="entry name" value="DNAJ HOMOLOG SUBFAMILY B MEMBER 5"/>
    <property type="match status" value="1"/>
</dbReference>
<feature type="domain" description="J" evidence="3">
    <location>
        <begin position="4"/>
        <end position="72"/>
    </location>
</feature>
<proteinExistence type="predicted"/>
<keyword evidence="5" id="KW-1185">Reference proteome</keyword>
<protein>
    <submittedName>
        <fullName evidence="4">DnaJ-like protein</fullName>
    </submittedName>
</protein>
<dbReference type="Gene3D" id="1.10.287.110">
    <property type="entry name" value="DnaJ domain"/>
    <property type="match status" value="1"/>
</dbReference>
<dbReference type="EMBL" id="LSSK01000128">
    <property type="protein sequence ID" value="OMH84946.1"/>
    <property type="molecule type" value="Genomic_DNA"/>
</dbReference>
<dbReference type="GO" id="GO:0006457">
    <property type="term" value="P:protein folding"/>
    <property type="evidence" value="ECO:0007669"/>
    <property type="project" value="InterPro"/>
</dbReference>
<dbReference type="InterPro" id="IPR008971">
    <property type="entry name" value="HSP40/DnaJ_pept-bd"/>
</dbReference>
<dbReference type="Pfam" id="PF01556">
    <property type="entry name" value="DnaJ_C"/>
    <property type="match status" value="1"/>
</dbReference>
<dbReference type="SUPFAM" id="SSF49493">
    <property type="entry name" value="HSP40/DnaJ peptide-binding domain"/>
    <property type="match status" value="2"/>
</dbReference>
<feature type="region of interest" description="Disordered" evidence="2">
    <location>
        <begin position="170"/>
        <end position="190"/>
    </location>
</feature>
<dbReference type="InterPro" id="IPR051339">
    <property type="entry name" value="DnaJ_subfamily_B"/>
</dbReference>
<dbReference type="OrthoDB" id="10250354at2759"/>
<dbReference type="PROSITE" id="PS00636">
    <property type="entry name" value="DNAJ_1"/>
    <property type="match status" value="1"/>
</dbReference>
<accession>A0A1R1PVE7</accession>